<protein>
    <submittedName>
        <fullName evidence="3">Uncharacterized protein</fullName>
    </submittedName>
</protein>
<evidence type="ECO:0000313" key="4">
    <source>
        <dbReference type="Proteomes" id="UP000613740"/>
    </source>
</evidence>
<evidence type="ECO:0000256" key="1">
    <source>
        <dbReference type="SAM" id="Coils"/>
    </source>
</evidence>
<evidence type="ECO:0000313" key="3">
    <source>
        <dbReference type="EMBL" id="KAG2449856.1"/>
    </source>
</evidence>
<dbReference type="OrthoDB" id="535491at2759"/>
<reference evidence="3" key="1">
    <citation type="journal article" date="2020" name="bioRxiv">
        <title>Comparative genomics of Chlamydomonas.</title>
        <authorList>
            <person name="Craig R.J."/>
            <person name="Hasan A.R."/>
            <person name="Ness R.W."/>
            <person name="Keightley P.D."/>
        </authorList>
    </citation>
    <scope>NUCLEOTIDE SEQUENCE</scope>
    <source>
        <strain evidence="3">CCAP 11/173</strain>
    </source>
</reference>
<dbReference type="EMBL" id="JAEHOD010000013">
    <property type="protein sequence ID" value="KAG2449856.1"/>
    <property type="molecule type" value="Genomic_DNA"/>
</dbReference>
<name>A0A836B7C0_9CHLO</name>
<evidence type="ECO:0000256" key="2">
    <source>
        <dbReference type="SAM" id="MobiDB-lite"/>
    </source>
</evidence>
<feature type="coiled-coil region" evidence="1">
    <location>
        <begin position="187"/>
        <end position="264"/>
    </location>
</feature>
<keyword evidence="1" id="KW-0175">Coiled coil</keyword>
<feature type="compositionally biased region" description="Gly residues" evidence="2">
    <location>
        <begin position="392"/>
        <end position="402"/>
    </location>
</feature>
<accession>A0A836B7C0</accession>
<feature type="compositionally biased region" description="Pro residues" evidence="2">
    <location>
        <begin position="315"/>
        <end position="333"/>
    </location>
</feature>
<feature type="compositionally biased region" description="Low complexity" evidence="2">
    <location>
        <begin position="334"/>
        <end position="344"/>
    </location>
</feature>
<proteinExistence type="predicted"/>
<dbReference type="AlphaFoldDB" id="A0A836B7C0"/>
<feature type="region of interest" description="Disordered" evidence="2">
    <location>
        <begin position="312"/>
        <end position="349"/>
    </location>
</feature>
<keyword evidence="4" id="KW-1185">Reference proteome</keyword>
<dbReference type="Proteomes" id="UP000613740">
    <property type="component" value="Unassembled WGS sequence"/>
</dbReference>
<sequence>MDNVKRRVNQIAGSNHLNPIDFPTRNELNEVKKVVMADISDIDAKYVRMQKEVNALGLKMPALEKKVESSALGSGTEVVNRLVSMGMARLADVKDTENYLVDRGAGVNKQFDNLKKDMQDFQGDLQANMEKLVTQFNNISKQLQDARREAQAPAVGVVAAAVANQGGGGAASAATAATAASAAATAAQTASEARAAVERERADRERETRELRERLARAESLLGGALGELQTVVGAELSNIKEVLSQLEAAMNTADGEAMRLLRELDGSLRGALGSLERASSEQNEMTGKVIMKMARQITEMQVKLREMATAMVSGPPPGHSPMPSPPAQPPHLPMAAAAAQLSSRESETQLPFAARLLAQQAGSGGGNDAGSPASPSLAQRIIQGARTSVSGSGGSTGGGLLQGRAQSPLTAEMSGGSAGRMVGSSPARGSLAADPPPPPGGVRMPRLSDAGSRRL</sequence>
<gene>
    <name evidence="3" type="ORF">HYH02_005379</name>
</gene>
<organism evidence="3 4">
    <name type="scientific">Chlamydomonas schloesseri</name>
    <dbReference type="NCBI Taxonomy" id="2026947"/>
    <lineage>
        <taxon>Eukaryota</taxon>
        <taxon>Viridiplantae</taxon>
        <taxon>Chlorophyta</taxon>
        <taxon>core chlorophytes</taxon>
        <taxon>Chlorophyceae</taxon>
        <taxon>CS clade</taxon>
        <taxon>Chlamydomonadales</taxon>
        <taxon>Chlamydomonadaceae</taxon>
        <taxon>Chlamydomonas</taxon>
    </lineage>
</organism>
<feature type="region of interest" description="Disordered" evidence="2">
    <location>
        <begin position="386"/>
        <end position="456"/>
    </location>
</feature>
<comment type="caution">
    <text evidence="3">The sequence shown here is derived from an EMBL/GenBank/DDBJ whole genome shotgun (WGS) entry which is preliminary data.</text>
</comment>